<dbReference type="Proteomes" id="UP000826616">
    <property type="component" value="Chromosome"/>
</dbReference>
<dbReference type="InterPro" id="IPR009091">
    <property type="entry name" value="RCC1/BLIP-II"/>
</dbReference>
<dbReference type="InterPro" id="IPR032812">
    <property type="entry name" value="SbsA_Ig"/>
</dbReference>
<feature type="domain" description="SbsA Ig-like" evidence="4">
    <location>
        <begin position="35"/>
        <end position="141"/>
    </location>
</feature>
<dbReference type="PROSITE" id="PS00626">
    <property type="entry name" value="RCC1_2"/>
    <property type="match status" value="1"/>
</dbReference>
<evidence type="ECO:0000313" key="7">
    <source>
        <dbReference type="EMBL" id="SDH13478.1"/>
    </source>
</evidence>
<dbReference type="PANTHER" id="PTHR45622">
    <property type="entry name" value="UBIQUITIN-PROTEIN LIGASE E3A-RELATED"/>
    <property type="match status" value="1"/>
</dbReference>
<feature type="domain" description="RCC1-like" evidence="5">
    <location>
        <begin position="256"/>
        <end position="546"/>
    </location>
</feature>
<reference evidence="7 8" key="1">
    <citation type="submission" date="2016-10" db="EMBL/GenBank/DDBJ databases">
        <authorList>
            <person name="de Groot N.N."/>
        </authorList>
    </citation>
    <scope>NUCLEOTIDE SEQUENCE [LARGE SCALE GENOMIC DNA]</scope>
    <source>
        <strain evidence="7 8">L 420-91</strain>
    </source>
</reference>
<dbReference type="InterPro" id="IPR000408">
    <property type="entry name" value="Reg_chr_condens"/>
</dbReference>
<reference evidence="6 9" key="2">
    <citation type="submission" date="2021-08" db="EMBL/GenBank/DDBJ databases">
        <title>Complete genome sequence of the strain Aneurinibacillus thermoaerophilus CCM 8960.</title>
        <authorList>
            <person name="Musilova J."/>
            <person name="Kourilova X."/>
            <person name="Pernicova I."/>
            <person name="Bezdicek M."/>
            <person name="Lengerova M."/>
            <person name="Obruca S."/>
            <person name="Sedlar K."/>
        </authorList>
    </citation>
    <scope>NUCLEOTIDE SEQUENCE [LARGE SCALE GENOMIC DNA]</scope>
    <source>
        <strain evidence="6 9">CCM 8960</strain>
    </source>
</reference>
<sequence length="551" mass="59177">MNKKNTLIPLVTACGLLSGAWLPGAPVVLAQEIKTGAPAVVSIQTENGMDAKAKQPTDVRWVIRFNTPIERYTVDDSALFVKDESGNKVSVTLVFGDKDQTITVKPPTNGYGSGQTYFLCVNDSIYAKSGKKLSASVTQKFQIQNEIVSIQGDKDHTFFIGKKEVWRSGKENFLPTTEQGKNLATPQLFKELSDIKTIVNGKEHFLALTNDGTVWAWGTNKSGELGDGTNQSRNTPVQVKGLSDVIEVVAANDSDGNGYSLALTKDGTIYAWGSNKYGQLGLGEGAGAFVKTPTRVLEVRDIASIAGGQGHAFAVKNDGTVYAWGRNNEGQLGDDTTKDRYIPVRIDDLKGISRIVMGTNHIIAFQRSGNMYAWGNNDFGQLGNGSNGASKTPVQVNFLSDVQQLFTVGDSNFALKSDGTVWAWGKNDEGQLGDGTRENRLMPVKIEVLTKIKMISVSEDHGLALDEDGKVWAWGKNNQGQLGIGKTEGKESSVPVQVGKLSNIKQVYAKSGSSFAIGEDGTVWAWGENGAGQLGEGTAKNQPAPAKTPTF</sequence>
<protein>
    <submittedName>
        <fullName evidence="7">Alpha-tubulin suppressor</fullName>
    </submittedName>
</protein>
<dbReference type="EMBL" id="CP080764">
    <property type="protein sequence ID" value="QYY42555.1"/>
    <property type="molecule type" value="Genomic_DNA"/>
</dbReference>
<keyword evidence="1 3" id="KW-0732">Signal</keyword>
<dbReference type="InterPro" id="IPR058923">
    <property type="entry name" value="RCC1-like_dom"/>
</dbReference>
<evidence type="ECO:0000313" key="8">
    <source>
        <dbReference type="Proteomes" id="UP000198956"/>
    </source>
</evidence>
<keyword evidence="2" id="KW-0677">Repeat</keyword>
<evidence type="ECO:0000259" key="5">
    <source>
        <dbReference type="Pfam" id="PF25390"/>
    </source>
</evidence>
<organism evidence="7 8">
    <name type="scientific">Aneurinibacillus thermoaerophilus</name>
    <dbReference type="NCBI Taxonomy" id="143495"/>
    <lineage>
        <taxon>Bacteria</taxon>
        <taxon>Bacillati</taxon>
        <taxon>Bacillota</taxon>
        <taxon>Bacilli</taxon>
        <taxon>Bacillales</taxon>
        <taxon>Paenibacillaceae</taxon>
        <taxon>Aneurinibacillus group</taxon>
        <taxon>Aneurinibacillus</taxon>
    </lineage>
</organism>
<feature type="signal peptide" evidence="3">
    <location>
        <begin position="1"/>
        <end position="30"/>
    </location>
</feature>
<evidence type="ECO:0000256" key="2">
    <source>
        <dbReference type="ARBA" id="ARBA00022737"/>
    </source>
</evidence>
<gene>
    <name evidence="6" type="ORF">K3F53_17240</name>
    <name evidence="7" type="ORF">SAMN04489735_10139</name>
</gene>
<keyword evidence="9" id="KW-1185">Reference proteome</keyword>
<dbReference type="RefSeq" id="WP_057897457.1">
    <property type="nucleotide sequence ID" value="NZ_CP080764.1"/>
</dbReference>
<feature type="chain" id="PRO_5011472329" evidence="3">
    <location>
        <begin position="31"/>
        <end position="551"/>
    </location>
</feature>
<dbReference type="GeneID" id="97143128"/>
<name>A0A1G7ZXR1_ANETH</name>
<evidence type="ECO:0000256" key="1">
    <source>
        <dbReference type="ARBA" id="ARBA00022729"/>
    </source>
</evidence>
<evidence type="ECO:0000256" key="3">
    <source>
        <dbReference type="SAM" id="SignalP"/>
    </source>
</evidence>
<dbReference type="OrthoDB" id="27389at2"/>
<accession>A0A1G7ZXR1</accession>
<dbReference type="AlphaFoldDB" id="A0A1G7ZXR1"/>
<dbReference type="PANTHER" id="PTHR45622:SF44">
    <property type="entry name" value="REGULATOR OF CHROMOSOME CONDENSATION (RCC1) FAMILY PROTEIN"/>
    <property type="match status" value="1"/>
</dbReference>
<evidence type="ECO:0000313" key="9">
    <source>
        <dbReference type="Proteomes" id="UP000826616"/>
    </source>
</evidence>
<dbReference type="Gene3D" id="2.130.10.30">
    <property type="entry name" value="Regulator of chromosome condensation 1/beta-lactamase-inhibitor protein II"/>
    <property type="match status" value="2"/>
</dbReference>
<proteinExistence type="predicted"/>
<dbReference type="Pfam" id="PF13205">
    <property type="entry name" value="Big_5"/>
    <property type="match status" value="1"/>
</dbReference>
<dbReference type="SUPFAM" id="SSF50985">
    <property type="entry name" value="RCC1/BLIP-II"/>
    <property type="match status" value="2"/>
</dbReference>
<evidence type="ECO:0000259" key="4">
    <source>
        <dbReference type="Pfam" id="PF13205"/>
    </source>
</evidence>
<dbReference type="PROSITE" id="PS50012">
    <property type="entry name" value="RCC1_3"/>
    <property type="match status" value="7"/>
</dbReference>
<evidence type="ECO:0000313" key="6">
    <source>
        <dbReference type="EMBL" id="QYY42555.1"/>
    </source>
</evidence>
<dbReference type="PRINTS" id="PR00633">
    <property type="entry name" value="RCCNDNSATION"/>
</dbReference>
<dbReference type="EMBL" id="FNDE01000013">
    <property type="protein sequence ID" value="SDH13478.1"/>
    <property type="molecule type" value="Genomic_DNA"/>
</dbReference>
<dbReference type="Proteomes" id="UP000198956">
    <property type="component" value="Unassembled WGS sequence"/>
</dbReference>
<dbReference type="InterPro" id="IPR051709">
    <property type="entry name" value="Ub-ligase/GTPase-reg"/>
</dbReference>
<dbReference type="Pfam" id="PF25390">
    <property type="entry name" value="WD40_RLD"/>
    <property type="match status" value="1"/>
</dbReference>
<dbReference type="Pfam" id="PF00415">
    <property type="entry name" value="RCC1"/>
    <property type="match status" value="1"/>
</dbReference>